<dbReference type="AlphaFoldDB" id="A0A2U3QSE5"/>
<dbReference type="Proteomes" id="UP000244992">
    <property type="component" value="Chromosome I"/>
</dbReference>
<organism evidence="1 3">
    <name type="scientific">Orientia tsutsugamushi</name>
    <name type="common">Rickettsia tsutsugamushi</name>
    <dbReference type="NCBI Taxonomy" id="784"/>
    <lineage>
        <taxon>Bacteria</taxon>
        <taxon>Pseudomonadati</taxon>
        <taxon>Pseudomonadota</taxon>
        <taxon>Alphaproteobacteria</taxon>
        <taxon>Rickettsiales</taxon>
        <taxon>Rickettsiaceae</taxon>
        <taxon>Rickettsieae</taxon>
        <taxon>Orientia</taxon>
    </lineage>
</organism>
<sequence length="35" mass="4116">MKNILNSVARGIISENKIIDNIIAIDRYYHKLETR</sequence>
<reference evidence="3 4" key="1">
    <citation type="submission" date="2018-03" db="EMBL/GenBank/DDBJ databases">
        <authorList>
            <person name="Batty M. E."/>
            <person name="Batty M E."/>
        </authorList>
    </citation>
    <scope>NUCLEOTIDE SEQUENCE [LARGE SCALE GENOMIC DNA]</scope>
</reference>
<reference evidence="1" key="2">
    <citation type="submission" date="2018-03" db="EMBL/GenBank/DDBJ databases">
        <authorList>
            <person name="Keele B.F."/>
        </authorList>
    </citation>
    <scope>NUCLEOTIDE SEQUENCE [LARGE SCALE GENOMIC DNA]</scope>
    <source>
        <strain evidence="2">Kato</strain>
        <strain evidence="1">UT176</strain>
    </source>
</reference>
<gene>
    <name evidence="1" type="primary">traF</name>
    <name evidence="2" type="ORF">KATO_00601</name>
    <name evidence="1" type="ORF">UT176_00375</name>
</gene>
<evidence type="ECO:0000313" key="3">
    <source>
        <dbReference type="Proteomes" id="UP000244960"/>
    </source>
</evidence>
<name>A0A2U3QSE5_ORITS</name>
<evidence type="ECO:0000313" key="2">
    <source>
        <dbReference type="EMBL" id="SPR04957.1"/>
    </source>
</evidence>
<proteinExistence type="predicted"/>
<evidence type="ECO:0000313" key="4">
    <source>
        <dbReference type="Proteomes" id="UP000244992"/>
    </source>
</evidence>
<dbReference type="EMBL" id="LS398547">
    <property type="protein sequence ID" value="SPR03884.1"/>
    <property type="molecule type" value="Genomic_DNA"/>
</dbReference>
<accession>A0A2U3QSE5</accession>
<dbReference type="EMBL" id="LS398550">
    <property type="protein sequence ID" value="SPR04957.1"/>
    <property type="molecule type" value="Genomic_DNA"/>
</dbReference>
<evidence type="ECO:0000313" key="1">
    <source>
        <dbReference type="EMBL" id="SPR03884.1"/>
    </source>
</evidence>
<protein>
    <submittedName>
        <fullName evidence="1">Conjugal transfer protein TraF</fullName>
    </submittedName>
</protein>
<dbReference type="Proteomes" id="UP000244960">
    <property type="component" value="Chromosome I"/>
</dbReference>